<dbReference type="CDD" id="cd01127">
    <property type="entry name" value="TrwB_TraG_TraD_VirD4"/>
    <property type="match status" value="1"/>
</dbReference>
<keyword evidence="3" id="KW-1185">Reference proteome</keyword>
<reference evidence="2 3" key="1">
    <citation type="submission" date="2020-05" db="EMBL/GenBank/DDBJ databases">
        <title>Complete closed genome sequence of Defluviicoccus vanus.</title>
        <authorList>
            <person name="Bessarab I."/>
            <person name="Arumugam K."/>
            <person name="Maszenan A.M."/>
            <person name="Seviour R.J."/>
            <person name="Williams R.B."/>
        </authorList>
    </citation>
    <scope>NUCLEOTIDE SEQUENCE [LARGE SCALE GENOMIC DNA]</scope>
    <source>
        <strain evidence="2 3">Ben 114</strain>
    </source>
</reference>
<dbReference type="InterPro" id="IPR002789">
    <property type="entry name" value="HerA_central"/>
</dbReference>
<dbReference type="GO" id="GO:0005524">
    <property type="term" value="F:ATP binding"/>
    <property type="evidence" value="ECO:0007669"/>
    <property type="project" value="UniProtKB-KW"/>
</dbReference>
<gene>
    <name evidence="2" type="ORF">HQ394_13085</name>
</gene>
<evidence type="ECO:0000259" key="1">
    <source>
        <dbReference type="Pfam" id="PF01935"/>
    </source>
</evidence>
<proteinExistence type="predicted"/>
<dbReference type="InterPro" id="IPR027417">
    <property type="entry name" value="P-loop_NTPase"/>
</dbReference>
<dbReference type="InterPro" id="IPR008571">
    <property type="entry name" value="HerA-like"/>
</dbReference>
<name>A0A7H1N310_9PROT</name>
<keyword evidence="2" id="KW-0547">Nucleotide-binding</keyword>
<dbReference type="PANTHER" id="PTHR42957:SF1">
    <property type="entry name" value="HELICASE MJ1565-RELATED"/>
    <property type="match status" value="1"/>
</dbReference>
<protein>
    <submittedName>
        <fullName evidence="2">ATP-binding protein</fullName>
    </submittedName>
</protein>
<dbReference type="SUPFAM" id="SSF52540">
    <property type="entry name" value="P-loop containing nucleoside triphosphate hydrolases"/>
    <property type="match status" value="1"/>
</dbReference>
<organism evidence="2 3">
    <name type="scientific">Defluviicoccus vanus</name>
    <dbReference type="NCBI Taxonomy" id="111831"/>
    <lineage>
        <taxon>Bacteria</taxon>
        <taxon>Pseudomonadati</taxon>
        <taxon>Pseudomonadota</taxon>
        <taxon>Alphaproteobacteria</taxon>
        <taxon>Rhodospirillales</taxon>
        <taxon>Rhodospirillaceae</taxon>
        <taxon>Defluviicoccus</taxon>
    </lineage>
</organism>
<dbReference type="PANTHER" id="PTHR42957">
    <property type="entry name" value="HELICASE MJ1565-RELATED"/>
    <property type="match status" value="1"/>
</dbReference>
<dbReference type="RefSeq" id="WP_190260582.1">
    <property type="nucleotide sequence ID" value="NZ_CP053923.1"/>
</dbReference>
<evidence type="ECO:0000313" key="2">
    <source>
        <dbReference type="EMBL" id="QNT70096.1"/>
    </source>
</evidence>
<dbReference type="EMBL" id="CP053923">
    <property type="protein sequence ID" value="QNT70096.1"/>
    <property type="molecule type" value="Genomic_DNA"/>
</dbReference>
<keyword evidence="2" id="KW-0067">ATP-binding</keyword>
<accession>A0A7H1N310</accession>
<sequence length="680" mass="74962">MSHDDRKRAIGKVVSVAADRFVVEMHVGTDNFTVVGFDGVHYVARLGSFLMIPSQSEYVVVEVVGLRERDASTPSERGDFDRAGSSKYLDVVPVGMLPMRGGAFRFGVSVFPSLYADALYALDGELDRIFETEAAVEPSVGPDGGACEPEGATRYRVLPIGKSVVFENYDIKVRLNEFFGGHVAVLGNTGSGKSCTVASVLQSLFSKPEEHHARGATFIVFDVNGEYHAALNASAKDGAIGVERVVLDGTAAGFRLPHWFLELAEWELLLQASERTQVPILRMALGLSTLFSNAGAAELNSVRNHILAKCITQIMRDDSSSPSKHDRIIGILQRFSTNEINAANIRPFIAINFGQMANPAGLDAYLVGPNGFELEDLKLPDYQNLPFDFSALGDAIDLAILYAEAHGNRQIRDYCSQMVTRFQALEDRREYEFLRHEAVGAAADNGELEFLTRLVGLIGKGAGHTKANQIIIIDMNDVEDEVVELVSSVIARMLFRLLRRADPRNRFPIHLLLEEAHRYISATPSRYAVDATKIFERIAKEGRKYGMFVLLASQRPSELSKTVLSQCSNFLVHRIQNPDDLSQIRQMTPFISESVLKRLPSLPRQHALVFGTSVNLPTTFKVREASPRPRSDDTAVVDLWFHEEGRAADIRLVLRPVDAAAAAAGEEPMAVNEAPDDDIF</sequence>
<dbReference type="AlphaFoldDB" id="A0A7H1N310"/>
<dbReference type="Proteomes" id="UP000516369">
    <property type="component" value="Chromosome"/>
</dbReference>
<dbReference type="Gene3D" id="3.40.50.300">
    <property type="entry name" value="P-loop containing nucleotide triphosphate hydrolases"/>
    <property type="match status" value="2"/>
</dbReference>
<dbReference type="Pfam" id="PF01935">
    <property type="entry name" value="DUF87"/>
    <property type="match status" value="1"/>
</dbReference>
<dbReference type="KEGG" id="dvn:HQ394_13085"/>
<evidence type="ECO:0000313" key="3">
    <source>
        <dbReference type="Proteomes" id="UP000516369"/>
    </source>
</evidence>
<feature type="domain" description="Helicase HerA central" evidence="1">
    <location>
        <begin position="159"/>
        <end position="289"/>
    </location>
</feature>